<organism evidence="2 3">
    <name type="scientific">Lacrimispora xylanolytica</name>
    <dbReference type="NCBI Taxonomy" id="29375"/>
    <lineage>
        <taxon>Bacteria</taxon>
        <taxon>Bacillati</taxon>
        <taxon>Bacillota</taxon>
        <taxon>Clostridia</taxon>
        <taxon>Lachnospirales</taxon>
        <taxon>Lachnospiraceae</taxon>
        <taxon>Lacrimispora</taxon>
    </lineage>
</organism>
<evidence type="ECO:0000313" key="3">
    <source>
        <dbReference type="Proteomes" id="UP001163115"/>
    </source>
</evidence>
<evidence type="ECO:0000256" key="1">
    <source>
        <dbReference type="SAM" id="MobiDB-lite"/>
    </source>
</evidence>
<protein>
    <recommendedName>
        <fullName evidence="4">YqfQ-like protein</fullName>
    </recommendedName>
</protein>
<dbReference type="EMBL" id="CP113524">
    <property type="protein sequence ID" value="WAJ22383.1"/>
    <property type="molecule type" value="Genomic_DNA"/>
</dbReference>
<accession>A0ABY7A9F3</accession>
<dbReference type="RefSeq" id="WP_024835619.1">
    <property type="nucleotide sequence ID" value="NZ_CP113524.1"/>
</dbReference>
<gene>
    <name evidence="2" type="ORF">OW255_12430</name>
</gene>
<feature type="compositionally biased region" description="Low complexity" evidence="1">
    <location>
        <begin position="121"/>
        <end position="151"/>
    </location>
</feature>
<evidence type="ECO:0008006" key="4">
    <source>
        <dbReference type="Google" id="ProtNLM"/>
    </source>
</evidence>
<dbReference type="Proteomes" id="UP001163115">
    <property type="component" value="Chromosome"/>
</dbReference>
<sequence length="186" mass="21420">MNNEQNMRANDLDSRIENNHLQMMKAALPFMNVPQQRFISYFVKFNELQRTINLFEDEEVATMGICSAGDRQSPDSPIEMLNTIKPFASQSEQDQIDLILNFFQGFRIAGAYQDFVPTSSVPVQAQAQSQTPNQSDGQNKNQNPRRQNNNPLGRMSFDQLKNFIPPEQQSRFETMQLMMSAMQQMN</sequence>
<name>A0ABY7A9F3_9FIRM</name>
<feature type="region of interest" description="Disordered" evidence="1">
    <location>
        <begin position="121"/>
        <end position="157"/>
    </location>
</feature>
<reference evidence="2" key="1">
    <citation type="submission" date="2022-11" db="EMBL/GenBank/DDBJ databases">
        <title>Lacrimispora xylanolytica sy1, complete genome.</title>
        <authorList>
            <person name="Choi S."/>
        </authorList>
    </citation>
    <scope>NUCLEOTIDE SEQUENCE</scope>
    <source>
        <strain evidence="2">Sy1</strain>
    </source>
</reference>
<proteinExistence type="predicted"/>
<keyword evidence="3" id="KW-1185">Reference proteome</keyword>
<evidence type="ECO:0000313" key="2">
    <source>
        <dbReference type="EMBL" id="WAJ22383.1"/>
    </source>
</evidence>